<evidence type="ECO:0000256" key="1">
    <source>
        <dbReference type="SAM" id="MobiDB-lite"/>
    </source>
</evidence>
<name>A0ABV9RQR2_9PSEU</name>
<evidence type="ECO:0000313" key="3">
    <source>
        <dbReference type="Proteomes" id="UP001595909"/>
    </source>
</evidence>
<proteinExistence type="predicted"/>
<evidence type="ECO:0000313" key="2">
    <source>
        <dbReference type="EMBL" id="MFC4835824.1"/>
    </source>
</evidence>
<gene>
    <name evidence="2" type="ORF">ACFPEL_25675</name>
</gene>
<dbReference type="RefSeq" id="WP_274187971.1">
    <property type="nucleotide sequence ID" value="NZ_BAABHN010000051.1"/>
</dbReference>
<organism evidence="2 3">
    <name type="scientific">Actinomycetospora chibensis</name>
    <dbReference type="NCBI Taxonomy" id="663606"/>
    <lineage>
        <taxon>Bacteria</taxon>
        <taxon>Bacillati</taxon>
        <taxon>Actinomycetota</taxon>
        <taxon>Actinomycetes</taxon>
        <taxon>Pseudonocardiales</taxon>
        <taxon>Pseudonocardiaceae</taxon>
        <taxon>Actinomycetospora</taxon>
    </lineage>
</organism>
<keyword evidence="3" id="KW-1185">Reference proteome</keyword>
<accession>A0ABV9RQR2</accession>
<dbReference type="EMBL" id="JBHSIM010000051">
    <property type="protein sequence ID" value="MFC4835824.1"/>
    <property type="molecule type" value="Genomic_DNA"/>
</dbReference>
<comment type="caution">
    <text evidence="2">The sequence shown here is derived from an EMBL/GenBank/DDBJ whole genome shotgun (WGS) entry which is preliminary data.</text>
</comment>
<feature type="region of interest" description="Disordered" evidence="1">
    <location>
        <begin position="78"/>
        <end position="121"/>
    </location>
</feature>
<dbReference type="Proteomes" id="UP001595909">
    <property type="component" value="Unassembled WGS sequence"/>
</dbReference>
<reference evidence="3" key="1">
    <citation type="journal article" date="2019" name="Int. J. Syst. Evol. Microbiol.">
        <title>The Global Catalogue of Microorganisms (GCM) 10K type strain sequencing project: providing services to taxonomists for standard genome sequencing and annotation.</title>
        <authorList>
            <consortium name="The Broad Institute Genomics Platform"/>
            <consortium name="The Broad Institute Genome Sequencing Center for Infectious Disease"/>
            <person name="Wu L."/>
            <person name="Ma J."/>
        </authorList>
    </citation>
    <scope>NUCLEOTIDE SEQUENCE [LARGE SCALE GENOMIC DNA]</scope>
    <source>
        <strain evidence="3">CCUG 50347</strain>
    </source>
</reference>
<protein>
    <submittedName>
        <fullName evidence="2">Uncharacterized protein</fullName>
    </submittedName>
</protein>
<feature type="compositionally biased region" description="Low complexity" evidence="1">
    <location>
        <begin position="102"/>
        <end position="121"/>
    </location>
</feature>
<sequence length="121" mass="12420">MSASDAADTRPADLVPLHDGQRARVRAQLAREEVTCGACGGTAFAVGDALYVGFLFRSERADSWMVALTCTTPGCPSPRAAVRVHDPRGLLGDGQAVSSGQGSPRRSSNGTSPRSSAASSS</sequence>